<evidence type="ECO:0000313" key="1">
    <source>
        <dbReference type="EMBL" id="QGZ96600.1"/>
    </source>
</evidence>
<keyword evidence="2" id="KW-1185">Reference proteome</keyword>
<accession>A0A6I6MMS2</accession>
<reference evidence="2" key="1">
    <citation type="submission" date="2019-12" db="EMBL/GenBank/DDBJ databases">
        <title>Complete genome of Terracaulis silvestris 0127_4.</title>
        <authorList>
            <person name="Vieira S."/>
            <person name="Riedel T."/>
            <person name="Sproer C."/>
            <person name="Pascual J."/>
            <person name="Boedeker C."/>
            <person name="Overmann J."/>
        </authorList>
    </citation>
    <scope>NUCLEOTIDE SEQUENCE [LARGE SCALE GENOMIC DNA]</scope>
    <source>
        <strain evidence="2">0127_4</strain>
    </source>
</reference>
<dbReference type="Gene3D" id="3.40.1440.10">
    <property type="entry name" value="GIY-YIG endonuclease"/>
    <property type="match status" value="1"/>
</dbReference>
<evidence type="ECO:0008006" key="3">
    <source>
        <dbReference type="Google" id="ProtNLM"/>
    </source>
</evidence>
<gene>
    <name evidence="1" type="ORF">DSM104635_03460</name>
</gene>
<evidence type="ECO:0000313" key="2">
    <source>
        <dbReference type="Proteomes" id="UP000431269"/>
    </source>
</evidence>
<dbReference type="InterPro" id="IPR035901">
    <property type="entry name" value="GIY-YIG_endonuc_sf"/>
</dbReference>
<name>A0A6I6MMS2_9CAUL</name>
<sequence>MPLTFNLLLSNAGLDPKEVSLLRHQDGRARRGRSIYQLWRDDRAVFEDYQSRQRRGVKLKFNRPLWASFVAAPNGETLFAGLYRVGIPHPSETDWQAPHSGEVVAAGADHVFPFERLSALSEFVGLLTVDWGGGTRSWVQRADRRDKPVLELRCALKEPDFPGYGAFFAQLSDLEAMPPSWTVALSASRGIYLLTCPRTAEQYVGAALGADGFLGRWLAYARSGHGGNVGLKIRDPSDYRVSILEVAASSASTEHILAMEALWKSKLQSREMGLNRN</sequence>
<dbReference type="EMBL" id="CP047045">
    <property type="protein sequence ID" value="QGZ96600.1"/>
    <property type="molecule type" value="Genomic_DNA"/>
</dbReference>
<proteinExistence type="predicted"/>
<dbReference type="CDD" id="cd10446">
    <property type="entry name" value="GIY-YIG_unchar_1"/>
    <property type="match status" value="1"/>
</dbReference>
<dbReference type="KEGG" id="tsv:DSM104635_03460"/>
<dbReference type="Proteomes" id="UP000431269">
    <property type="component" value="Chromosome"/>
</dbReference>
<organism evidence="1 2">
    <name type="scientific">Terricaulis silvestris</name>
    <dbReference type="NCBI Taxonomy" id="2686094"/>
    <lineage>
        <taxon>Bacteria</taxon>
        <taxon>Pseudomonadati</taxon>
        <taxon>Pseudomonadota</taxon>
        <taxon>Alphaproteobacteria</taxon>
        <taxon>Caulobacterales</taxon>
        <taxon>Caulobacteraceae</taxon>
        <taxon>Terricaulis</taxon>
    </lineage>
</organism>
<dbReference type="AlphaFoldDB" id="A0A6I6MMS2"/>
<protein>
    <recommendedName>
        <fullName evidence="3">GIY-YIG domain-containing protein</fullName>
    </recommendedName>
</protein>